<proteinExistence type="predicted"/>
<dbReference type="CDD" id="cd07821">
    <property type="entry name" value="PYR_PYL_RCAR_like"/>
    <property type="match status" value="1"/>
</dbReference>
<protein>
    <recommendedName>
        <fullName evidence="3">Polyketide cyclase</fullName>
    </recommendedName>
</protein>
<dbReference type="Proteomes" id="UP000197535">
    <property type="component" value="Unassembled WGS sequence"/>
</dbReference>
<dbReference type="SUPFAM" id="SSF55961">
    <property type="entry name" value="Bet v1-like"/>
    <property type="match status" value="1"/>
</dbReference>
<evidence type="ECO:0000313" key="1">
    <source>
        <dbReference type="EMBL" id="OWW19063.1"/>
    </source>
</evidence>
<evidence type="ECO:0000313" key="2">
    <source>
        <dbReference type="Proteomes" id="UP000197535"/>
    </source>
</evidence>
<dbReference type="AlphaFoldDB" id="A0A254TEU2"/>
<dbReference type="OrthoDB" id="1364128at2"/>
<dbReference type="EMBL" id="LSTO01000001">
    <property type="protein sequence ID" value="OWW19063.1"/>
    <property type="molecule type" value="Genomic_DNA"/>
</dbReference>
<keyword evidence="2" id="KW-1185">Reference proteome</keyword>
<reference evidence="1 2" key="1">
    <citation type="submission" date="2016-02" db="EMBL/GenBank/DDBJ databases">
        <authorList>
            <person name="Wen L."/>
            <person name="He K."/>
            <person name="Yang H."/>
        </authorList>
    </citation>
    <scope>NUCLEOTIDE SEQUENCE [LARGE SCALE GENOMIC DNA]</scope>
    <source>
        <strain evidence="1 2">TSA40</strain>
    </source>
</reference>
<dbReference type="Pfam" id="PF10604">
    <property type="entry name" value="Polyketide_cyc2"/>
    <property type="match status" value="1"/>
</dbReference>
<dbReference type="Gene3D" id="3.30.530.20">
    <property type="match status" value="1"/>
</dbReference>
<sequence>MLPVYHLHVDALIAQTAGSGNRGRHEAERDALCKLFQIERGMKLNKVLSLVLSCASLLAAGTAVGAETRPANVTVEHRFDVSADIAWKTLGRFCAISDWQSLVASCVLDERKDGIYRTLVMNDGSAFVERLEEYSAAGRTFAYTIKSGPLPVQDYRSEFRLVPDGAQGTRLLWKAWYTVPAGGDSQAIAAGLQALFANGLNGMQALLASAR</sequence>
<organism evidence="1 2">
    <name type="scientific">Noviherbaspirillum denitrificans</name>
    <dbReference type="NCBI Taxonomy" id="1968433"/>
    <lineage>
        <taxon>Bacteria</taxon>
        <taxon>Pseudomonadati</taxon>
        <taxon>Pseudomonadota</taxon>
        <taxon>Betaproteobacteria</taxon>
        <taxon>Burkholderiales</taxon>
        <taxon>Oxalobacteraceae</taxon>
        <taxon>Noviherbaspirillum</taxon>
    </lineage>
</organism>
<evidence type="ECO:0008006" key="3">
    <source>
        <dbReference type="Google" id="ProtNLM"/>
    </source>
</evidence>
<dbReference type="InterPro" id="IPR023393">
    <property type="entry name" value="START-like_dom_sf"/>
</dbReference>
<comment type="caution">
    <text evidence="1">The sequence shown here is derived from an EMBL/GenBank/DDBJ whole genome shotgun (WGS) entry which is preliminary data.</text>
</comment>
<name>A0A254TEU2_9BURK</name>
<accession>A0A254TEU2</accession>
<dbReference type="InterPro" id="IPR019587">
    <property type="entry name" value="Polyketide_cyclase/dehydratase"/>
</dbReference>
<dbReference type="PANTHER" id="PTHR39332:SF7">
    <property type="entry name" value="SRPBCC FAMILY PROTEIN"/>
    <property type="match status" value="1"/>
</dbReference>
<dbReference type="PANTHER" id="PTHR39332">
    <property type="entry name" value="BLL4707 PROTEIN"/>
    <property type="match status" value="1"/>
</dbReference>
<gene>
    <name evidence="1" type="ORF">AYR66_05720</name>
</gene>